<protein>
    <recommendedName>
        <fullName evidence="3">PAZ domain-containing protein</fullName>
    </recommendedName>
</protein>
<dbReference type="KEGG" id="ffu:CLAFUR5_05855"/>
<organism evidence="1 2">
    <name type="scientific">Passalora fulva</name>
    <name type="common">Tomato leaf mold</name>
    <name type="synonym">Cladosporium fulvum</name>
    <dbReference type="NCBI Taxonomy" id="5499"/>
    <lineage>
        <taxon>Eukaryota</taxon>
        <taxon>Fungi</taxon>
        <taxon>Dikarya</taxon>
        <taxon>Ascomycota</taxon>
        <taxon>Pezizomycotina</taxon>
        <taxon>Dothideomycetes</taxon>
        <taxon>Dothideomycetidae</taxon>
        <taxon>Mycosphaerellales</taxon>
        <taxon>Mycosphaerellaceae</taxon>
        <taxon>Fulvia</taxon>
    </lineage>
</organism>
<dbReference type="AlphaFoldDB" id="A0A9Q8P9K9"/>
<dbReference type="RefSeq" id="XP_047762634.1">
    <property type="nucleotide sequence ID" value="XM_047905003.1"/>
</dbReference>
<reference evidence="1" key="1">
    <citation type="submission" date="2021-12" db="EMBL/GenBank/DDBJ databases">
        <authorList>
            <person name="Zaccaron A."/>
            <person name="Stergiopoulos I."/>
        </authorList>
    </citation>
    <scope>NUCLEOTIDE SEQUENCE</scope>
    <source>
        <strain evidence="1">Race5_Kim</strain>
    </source>
</reference>
<evidence type="ECO:0000313" key="1">
    <source>
        <dbReference type="EMBL" id="UJO18268.1"/>
    </source>
</evidence>
<keyword evidence="2" id="KW-1185">Reference proteome</keyword>
<proteinExistence type="predicted"/>
<dbReference type="GeneID" id="71985733"/>
<evidence type="ECO:0000313" key="2">
    <source>
        <dbReference type="Proteomes" id="UP000756132"/>
    </source>
</evidence>
<name>A0A9Q8P9K9_PASFU</name>
<dbReference type="EMBL" id="CP090167">
    <property type="protein sequence ID" value="UJO18268.1"/>
    <property type="molecule type" value="Genomic_DNA"/>
</dbReference>
<sequence>MDTQQPQSAHDIDRIDVQTQYEVFKPTKFGVQQPFLYCDTACTGRIDQAAQVVDRSGLTKAEEAYISQCMVQYAREHFGGNGFDIWATVGGKTRFLVDPQAYPEAAEVLKEMKGLRAVLKVYETKGYPYRTRHDDLSGRSSGPDDPRPIFSNDYKRMYLPEDHRLRQTHGLRFRWSKVELWQDTAYDNNELDVEYDVLEKEINEKVGSEKITDFRLYQVEVKIHTKEVSLRDLVGLMLTANNIFQSNAARDLVNAFLTKEYISSESVVRHDNKFYDLTDKRTETLQGLKRVTGAARILGINFVGEVVMLSRSVTNSFLPMGPVSDFLQTRFGQPRSDSDDFYLENMRSTLRGRFVRTSSQTKAIAEIPGDLSHAVVPEHKHKDWPNNKANMLLFPYMPALNLGAMQRPVMMPPELCTLTPMQSIKTKQGIRPQRGAAAVELGQATTSTANTNENTEITDNVVSQSIKKPDASTLDTQFQRLYTKEMKPEFLFVEVTMAHGERAETCSWTKLQHDLAEHIRVKDCEPECKTLSLNFDPADSGLIDKWTEELSKLAKERRPDRKHFLIAAIPAGQHNKRIYQALKNICDMAVGLQSFIVGAGTLGQKLDKDIDSGKLVSKPASSKSPAGNVLHRMRLRNPAMFLPHNPDKGQVYDLAVAVHIAPISKNKDGALSSDLFLISIVARSMESATEYYTDISLVNVDDQMLMDPMRKVAFLLSHAGKPKGGRKHRITVFRSGVMPHKHAAEHGAQLALRVKPSKAPDVHTVSTATAAREFAQLESHLKEFSAEKRIQAAYILVGEDRSIIGATDPTQATAQRTDAGRTPKATTVLRTTNIHDSMREQKASLRHVSLAKDTRAPATVSIKHIGGSVASAAVEEDRSALVDPANAQNAANAFANALERLSSVFRDDHLGLYNTKWPVPTHLARLAADRAELHLARDAAGNLNPTAGLQPIAQGVCDTLYYV</sequence>
<dbReference type="SUPFAM" id="SSF101690">
    <property type="entry name" value="PAZ domain"/>
    <property type="match status" value="1"/>
</dbReference>
<dbReference type="OrthoDB" id="3636600at2759"/>
<evidence type="ECO:0008006" key="3">
    <source>
        <dbReference type="Google" id="ProtNLM"/>
    </source>
</evidence>
<gene>
    <name evidence="1" type="ORF">CLAFUR5_05855</name>
</gene>
<accession>A0A9Q8P9K9</accession>
<dbReference type="InterPro" id="IPR036085">
    <property type="entry name" value="PAZ_dom_sf"/>
</dbReference>
<dbReference type="Proteomes" id="UP000756132">
    <property type="component" value="Chromosome 5"/>
</dbReference>
<reference evidence="1" key="2">
    <citation type="journal article" date="2022" name="Microb. Genom.">
        <title>A chromosome-scale genome assembly of the tomato pathogen Cladosporium fulvum reveals a compartmentalized genome architecture and the presence of a dispensable chromosome.</title>
        <authorList>
            <person name="Zaccaron A.Z."/>
            <person name="Chen L.H."/>
            <person name="Samaras A."/>
            <person name="Stergiopoulos I."/>
        </authorList>
    </citation>
    <scope>NUCLEOTIDE SEQUENCE</scope>
    <source>
        <strain evidence="1">Race5_Kim</strain>
    </source>
</reference>